<keyword evidence="5 6" id="KW-0472">Membrane</keyword>
<proteinExistence type="predicted"/>
<evidence type="ECO:0000256" key="1">
    <source>
        <dbReference type="ARBA" id="ARBA00004651"/>
    </source>
</evidence>
<accession>A0A2A6Z788</accession>
<feature type="transmembrane region" description="Helical" evidence="6">
    <location>
        <begin position="158"/>
        <end position="175"/>
    </location>
</feature>
<feature type="transmembrane region" description="Helical" evidence="6">
    <location>
        <begin position="266"/>
        <end position="284"/>
    </location>
</feature>
<gene>
    <name evidence="8" type="ORF">CGS46_11905</name>
</gene>
<feature type="transmembrane region" description="Helical" evidence="6">
    <location>
        <begin position="96"/>
        <end position="122"/>
    </location>
</feature>
<feature type="transmembrane region" description="Helical" evidence="6">
    <location>
        <begin position="128"/>
        <end position="151"/>
    </location>
</feature>
<evidence type="ECO:0000256" key="4">
    <source>
        <dbReference type="ARBA" id="ARBA00022989"/>
    </source>
</evidence>
<dbReference type="InterPro" id="IPR013525">
    <property type="entry name" value="ABC2_TM"/>
</dbReference>
<reference evidence="8 9" key="1">
    <citation type="journal article" date="2017" name="Front. Microbiol.">
        <title>New Insights into the Diversity of the Genus Faecalibacterium.</title>
        <authorList>
            <person name="Benevides L."/>
            <person name="Burman S."/>
            <person name="Martin R."/>
            <person name="Robert V."/>
            <person name="Thomas M."/>
            <person name="Miquel S."/>
            <person name="Chain F."/>
            <person name="Sokol H."/>
            <person name="Bermudez-Humaran L.G."/>
            <person name="Morrison M."/>
            <person name="Langella P."/>
            <person name="Azevedo V.A."/>
            <person name="Chatel J.M."/>
            <person name="Soares S."/>
        </authorList>
    </citation>
    <scope>NUCLEOTIDE SEQUENCE [LARGE SCALE GENOMIC DNA]</scope>
    <source>
        <strain evidence="9">CNCM I-4540</strain>
    </source>
</reference>
<feature type="domain" description="ABC-2 type transporter transmembrane" evidence="7">
    <location>
        <begin position="36"/>
        <end position="176"/>
    </location>
</feature>
<dbReference type="EMBL" id="NMTQ01000037">
    <property type="protein sequence ID" value="PDX57235.1"/>
    <property type="molecule type" value="Genomic_DNA"/>
</dbReference>
<comment type="caution">
    <text evidence="8">The sequence shown here is derived from an EMBL/GenBank/DDBJ whole genome shotgun (WGS) entry which is preliminary data.</text>
</comment>
<evidence type="ECO:0000259" key="7">
    <source>
        <dbReference type="Pfam" id="PF12698"/>
    </source>
</evidence>
<keyword evidence="3 6" id="KW-0812">Transmembrane</keyword>
<name>A0A2A6Z788_9FIRM</name>
<evidence type="ECO:0000256" key="6">
    <source>
        <dbReference type="SAM" id="Phobius"/>
    </source>
</evidence>
<evidence type="ECO:0000313" key="9">
    <source>
        <dbReference type="Proteomes" id="UP000220752"/>
    </source>
</evidence>
<keyword evidence="2" id="KW-1003">Cell membrane</keyword>
<dbReference type="Proteomes" id="UP000220752">
    <property type="component" value="Unassembled WGS sequence"/>
</dbReference>
<dbReference type="GO" id="GO:0005886">
    <property type="term" value="C:plasma membrane"/>
    <property type="evidence" value="ECO:0007669"/>
    <property type="project" value="UniProtKB-SubCell"/>
</dbReference>
<organism evidence="8 9">
    <name type="scientific">Faecalibacterium langellae</name>
    <dbReference type="NCBI Taxonomy" id="3435293"/>
    <lineage>
        <taxon>Bacteria</taxon>
        <taxon>Bacillati</taxon>
        <taxon>Bacillota</taxon>
        <taxon>Clostridia</taxon>
        <taxon>Eubacteriales</taxon>
        <taxon>Oscillospiraceae</taxon>
        <taxon>Faecalibacterium</taxon>
    </lineage>
</organism>
<keyword evidence="4 6" id="KW-1133">Transmembrane helix</keyword>
<evidence type="ECO:0000256" key="5">
    <source>
        <dbReference type="ARBA" id="ARBA00023136"/>
    </source>
</evidence>
<evidence type="ECO:0000256" key="3">
    <source>
        <dbReference type="ARBA" id="ARBA00022692"/>
    </source>
</evidence>
<dbReference type="PANTHER" id="PTHR30294:SF29">
    <property type="entry name" value="MULTIDRUG ABC TRANSPORTER PERMEASE YBHS-RELATED"/>
    <property type="match status" value="1"/>
</dbReference>
<dbReference type="GO" id="GO:0140359">
    <property type="term" value="F:ABC-type transporter activity"/>
    <property type="evidence" value="ECO:0007669"/>
    <property type="project" value="InterPro"/>
</dbReference>
<dbReference type="Pfam" id="PF12698">
    <property type="entry name" value="ABC2_membrane_3"/>
    <property type="match status" value="1"/>
</dbReference>
<feature type="transmembrane region" description="Helical" evidence="6">
    <location>
        <begin position="181"/>
        <end position="204"/>
    </location>
</feature>
<keyword evidence="9" id="KW-1185">Reference proteome</keyword>
<feature type="transmembrane region" description="Helical" evidence="6">
    <location>
        <begin position="47"/>
        <end position="66"/>
    </location>
</feature>
<dbReference type="InterPro" id="IPR051449">
    <property type="entry name" value="ABC-2_transporter_component"/>
</dbReference>
<feature type="transmembrane region" description="Helical" evidence="6">
    <location>
        <begin position="211"/>
        <end position="231"/>
    </location>
</feature>
<feature type="transmembrane region" description="Helical" evidence="6">
    <location>
        <begin position="12"/>
        <end position="35"/>
    </location>
</feature>
<dbReference type="PANTHER" id="PTHR30294">
    <property type="entry name" value="MEMBRANE COMPONENT OF ABC TRANSPORTER YHHJ-RELATED"/>
    <property type="match status" value="1"/>
</dbReference>
<sequence length="290" mass="31448">MTAIFKREVRSSFHGMIGYVLTAFMLAATAIYFVALNLGYGLTDFGYYTLYRTTFVLLLYIPVLTMRSFAEERRTRTDQLLLTSPVSVWEIVLGKFFALCVIFALPCLAGAVMILVLAALGATGTATLANLAALLCYYLMGCAAIAIGVFLSSLTENQIIAAVAGVAALLLAYMMPSLRSMFTAGSAVALALFTAIAAVLSVVAGLRTRSFTLGCLTFAGCCVVLTALFLLQSSWLTEAFSAVLSGLCLFTPFEEFVNNSFSIPTLVYYLTVTMLFLFFTAQGLEKRRWN</sequence>
<dbReference type="AlphaFoldDB" id="A0A2A6Z788"/>
<comment type="subcellular location">
    <subcellularLocation>
        <location evidence="1">Cell membrane</location>
        <topology evidence="1">Multi-pass membrane protein</topology>
    </subcellularLocation>
</comment>
<evidence type="ECO:0000256" key="2">
    <source>
        <dbReference type="ARBA" id="ARBA00022475"/>
    </source>
</evidence>
<protein>
    <submittedName>
        <fullName evidence="8">ABC transporter</fullName>
    </submittedName>
</protein>
<evidence type="ECO:0000313" key="8">
    <source>
        <dbReference type="EMBL" id="PDX57235.1"/>
    </source>
</evidence>